<keyword evidence="1" id="KW-0472">Membrane</keyword>
<reference evidence="2 3" key="1">
    <citation type="submission" date="2015-01" db="EMBL/GenBank/DDBJ databases">
        <title>The Genome Sequence of Exophiala oligosperma CBS72588.</title>
        <authorList>
            <consortium name="The Broad Institute Genomics Platform"/>
            <person name="Cuomo C."/>
            <person name="de Hoog S."/>
            <person name="Gorbushina A."/>
            <person name="Stielow B."/>
            <person name="Teixiera M."/>
            <person name="Abouelleil A."/>
            <person name="Chapman S.B."/>
            <person name="Priest M."/>
            <person name="Young S.K."/>
            <person name="Wortman J."/>
            <person name="Nusbaum C."/>
            <person name="Birren B."/>
        </authorList>
    </citation>
    <scope>NUCLEOTIDE SEQUENCE [LARGE SCALE GENOMIC DNA]</scope>
    <source>
        <strain evidence="2 3">CBS 72588</strain>
    </source>
</reference>
<keyword evidence="1" id="KW-0812">Transmembrane</keyword>
<dbReference type="GeneID" id="27352079"/>
<evidence type="ECO:0000313" key="3">
    <source>
        <dbReference type="Proteomes" id="UP000053342"/>
    </source>
</evidence>
<sequence length="87" mass="9428">MGLSDGLVILICILIAGLVVAAGAALHQVVDRRRAGSSSGEGILPFTNEQEHYMRQVRSRNYAQLFGGRQPAYYPSHETTVTTTTHA</sequence>
<dbReference type="EMBL" id="KN847332">
    <property type="protein sequence ID" value="KIW47293.1"/>
    <property type="molecule type" value="Genomic_DNA"/>
</dbReference>
<proteinExistence type="predicted"/>
<dbReference type="HOGENOM" id="CLU_199202_0_0_1"/>
<organism evidence="2 3">
    <name type="scientific">Exophiala oligosperma</name>
    <dbReference type="NCBI Taxonomy" id="215243"/>
    <lineage>
        <taxon>Eukaryota</taxon>
        <taxon>Fungi</taxon>
        <taxon>Dikarya</taxon>
        <taxon>Ascomycota</taxon>
        <taxon>Pezizomycotina</taxon>
        <taxon>Eurotiomycetes</taxon>
        <taxon>Chaetothyriomycetidae</taxon>
        <taxon>Chaetothyriales</taxon>
        <taxon>Herpotrichiellaceae</taxon>
        <taxon>Exophiala</taxon>
    </lineage>
</organism>
<dbReference type="Proteomes" id="UP000053342">
    <property type="component" value="Unassembled WGS sequence"/>
</dbReference>
<gene>
    <name evidence="2" type="ORF">PV06_00005</name>
</gene>
<keyword evidence="3" id="KW-1185">Reference proteome</keyword>
<dbReference type="VEuPathDB" id="FungiDB:PV06_00005"/>
<evidence type="ECO:0000313" key="2">
    <source>
        <dbReference type="EMBL" id="KIW47293.1"/>
    </source>
</evidence>
<protein>
    <submittedName>
        <fullName evidence="2">Uncharacterized protein</fullName>
    </submittedName>
</protein>
<dbReference type="RefSeq" id="XP_016267509.1">
    <property type="nucleotide sequence ID" value="XM_016400456.1"/>
</dbReference>
<evidence type="ECO:0000256" key="1">
    <source>
        <dbReference type="SAM" id="Phobius"/>
    </source>
</evidence>
<feature type="transmembrane region" description="Helical" evidence="1">
    <location>
        <begin position="6"/>
        <end position="26"/>
    </location>
</feature>
<dbReference type="OrthoDB" id="4153329at2759"/>
<keyword evidence="1" id="KW-1133">Transmembrane helix</keyword>
<name>A0A0D2DW22_9EURO</name>
<accession>A0A0D2DW22</accession>
<dbReference type="AlphaFoldDB" id="A0A0D2DW22"/>